<protein>
    <recommendedName>
        <fullName evidence="4">Secreted protein</fullName>
    </recommendedName>
</protein>
<evidence type="ECO:0000313" key="3">
    <source>
        <dbReference type="Proteomes" id="UP001321473"/>
    </source>
</evidence>
<dbReference type="AlphaFoldDB" id="A0AAQ4ESK7"/>
<gene>
    <name evidence="2" type="ORF">V5799_029057</name>
</gene>
<keyword evidence="3" id="KW-1185">Reference proteome</keyword>
<feature type="signal peptide" evidence="1">
    <location>
        <begin position="1"/>
        <end position="18"/>
    </location>
</feature>
<proteinExistence type="predicted"/>
<evidence type="ECO:0008006" key="4">
    <source>
        <dbReference type="Google" id="ProtNLM"/>
    </source>
</evidence>
<keyword evidence="1" id="KW-0732">Signal</keyword>
<comment type="caution">
    <text evidence="2">The sequence shown here is derived from an EMBL/GenBank/DDBJ whole genome shotgun (WGS) entry which is preliminary data.</text>
</comment>
<evidence type="ECO:0000313" key="2">
    <source>
        <dbReference type="EMBL" id="KAK8777598.1"/>
    </source>
</evidence>
<accession>A0AAQ4ESK7</accession>
<organism evidence="2 3">
    <name type="scientific">Amblyomma americanum</name>
    <name type="common">Lone star tick</name>
    <dbReference type="NCBI Taxonomy" id="6943"/>
    <lineage>
        <taxon>Eukaryota</taxon>
        <taxon>Metazoa</taxon>
        <taxon>Ecdysozoa</taxon>
        <taxon>Arthropoda</taxon>
        <taxon>Chelicerata</taxon>
        <taxon>Arachnida</taxon>
        <taxon>Acari</taxon>
        <taxon>Parasitiformes</taxon>
        <taxon>Ixodida</taxon>
        <taxon>Ixodoidea</taxon>
        <taxon>Ixodidae</taxon>
        <taxon>Amblyomminae</taxon>
        <taxon>Amblyomma</taxon>
    </lineage>
</organism>
<reference evidence="2 3" key="1">
    <citation type="journal article" date="2023" name="Arcadia Sci">
        <title>De novo assembly of a long-read Amblyomma americanum tick genome.</title>
        <authorList>
            <person name="Chou S."/>
            <person name="Poskanzer K.E."/>
            <person name="Rollins M."/>
            <person name="Thuy-Boun P.S."/>
        </authorList>
    </citation>
    <scope>NUCLEOTIDE SEQUENCE [LARGE SCALE GENOMIC DNA]</scope>
    <source>
        <strain evidence="2">F_SG_1</strain>
        <tissue evidence="2">Salivary glands</tissue>
    </source>
</reference>
<dbReference type="Proteomes" id="UP001321473">
    <property type="component" value="Unassembled WGS sequence"/>
</dbReference>
<sequence>MKVFYVLVSLQVIAYTLSATVGPSHVFRKNLLEKGYDPSQLLNAGKDMELLGKILQGQRALLTAADRERAIKLLNTLSTGHLDEESEEYGPVTATVLIAAAIAGVASGAIGGTVTSAIGEAIRRAVG</sequence>
<dbReference type="EMBL" id="JARKHS020011671">
    <property type="protein sequence ID" value="KAK8777598.1"/>
    <property type="molecule type" value="Genomic_DNA"/>
</dbReference>
<feature type="chain" id="PRO_5042853070" description="Secreted protein" evidence="1">
    <location>
        <begin position="19"/>
        <end position="127"/>
    </location>
</feature>
<evidence type="ECO:0000256" key="1">
    <source>
        <dbReference type="SAM" id="SignalP"/>
    </source>
</evidence>
<name>A0AAQ4ESK7_AMBAM</name>